<proteinExistence type="predicted"/>
<keyword evidence="1" id="KW-0489">Methyltransferase</keyword>
<dbReference type="SUPFAM" id="SSF53335">
    <property type="entry name" value="S-adenosyl-L-methionine-dependent methyltransferases"/>
    <property type="match status" value="2"/>
</dbReference>
<dbReference type="EMBL" id="UINC01000609">
    <property type="protein sequence ID" value="SUZ58271.1"/>
    <property type="molecule type" value="Genomic_DNA"/>
</dbReference>
<dbReference type="AlphaFoldDB" id="A0A381NUI2"/>
<protein>
    <recommendedName>
        <fullName evidence="3">DNA methylase N-4/N-6 domain-containing protein</fullName>
    </recommendedName>
</protein>
<dbReference type="Gene3D" id="3.40.50.150">
    <property type="entry name" value="Vaccinia Virus protein VP39"/>
    <property type="match status" value="1"/>
</dbReference>
<dbReference type="GO" id="GO:0008170">
    <property type="term" value="F:N-methyltransferase activity"/>
    <property type="evidence" value="ECO:0007669"/>
    <property type="project" value="InterPro"/>
</dbReference>
<accession>A0A381NUI2</accession>
<dbReference type="Pfam" id="PF01555">
    <property type="entry name" value="N6_N4_Mtase"/>
    <property type="match status" value="1"/>
</dbReference>
<name>A0A381NUI2_9ZZZZ</name>
<dbReference type="InterPro" id="IPR002941">
    <property type="entry name" value="DNA_methylase_N4/N6"/>
</dbReference>
<evidence type="ECO:0000256" key="2">
    <source>
        <dbReference type="ARBA" id="ARBA00022679"/>
    </source>
</evidence>
<dbReference type="InterPro" id="IPR029063">
    <property type="entry name" value="SAM-dependent_MTases_sf"/>
</dbReference>
<sequence length="423" mass="46022">MQKLIDEGVQVESVVTDPPYELGFMGKSWDASGIAFDKKTWELAFQLLKPGGHLLAFSASRNYHRMAVAVEDAGFEIRDQIMWIYGSGFPKSLDIGKGVDKKQGNDREVVGTIERGSVEDAIAKGVGYTADPANQNNKAIFGYGTETVTKGNTEWEGWGTALKPAHEPIVMARKPVAEKTVADNVLKHGTGGINIDGCRIDLDGDYKSKANGRPSLTGLGDNYDSEKANTPDTIGRFPANVMHDGSDVVQDIFPKTAKSSGGGGSKTVSPSDNVYQGGWGHKEYDKTVGFGDEGSASRYFYCPKVSKSERNQGLDNFVKKNKVFNGQSSNASKDMKGVEQKFTTKPSANIHPTVKPQELMKYLCRLVTPKGGTVLDPFMGSGSTGMAAKDEGFDFIGIEREKEYFEISEQRIKTTAPLSEFFV</sequence>
<organism evidence="4">
    <name type="scientific">marine metagenome</name>
    <dbReference type="NCBI Taxonomy" id="408172"/>
    <lineage>
        <taxon>unclassified sequences</taxon>
        <taxon>metagenomes</taxon>
        <taxon>ecological metagenomes</taxon>
    </lineage>
</organism>
<dbReference type="GO" id="GO:0003677">
    <property type="term" value="F:DNA binding"/>
    <property type="evidence" value="ECO:0007669"/>
    <property type="project" value="InterPro"/>
</dbReference>
<dbReference type="PRINTS" id="PR00508">
    <property type="entry name" value="S21N4MTFRASE"/>
</dbReference>
<evidence type="ECO:0000313" key="4">
    <source>
        <dbReference type="EMBL" id="SUZ58271.1"/>
    </source>
</evidence>
<evidence type="ECO:0000256" key="1">
    <source>
        <dbReference type="ARBA" id="ARBA00022603"/>
    </source>
</evidence>
<dbReference type="GO" id="GO:0032259">
    <property type="term" value="P:methylation"/>
    <property type="evidence" value="ECO:0007669"/>
    <property type="project" value="UniProtKB-KW"/>
</dbReference>
<feature type="domain" description="DNA methylase N-4/N-6" evidence="3">
    <location>
        <begin position="12"/>
        <end position="409"/>
    </location>
</feature>
<dbReference type="InterPro" id="IPR001091">
    <property type="entry name" value="RM_Methyltransferase"/>
</dbReference>
<keyword evidence="2" id="KW-0808">Transferase</keyword>
<evidence type="ECO:0000259" key="3">
    <source>
        <dbReference type="Pfam" id="PF01555"/>
    </source>
</evidence>
<gene>
    <name evidence="4" type="ORF">METZ01_LOCUS11125</name>
</gene>
<reference evidence="4" key="1">
    <citation type="submission" date="2018-05" db="EMBL/GenBank/DDBJ databases">
        <authorList>
            <person name="Lanie J.A."/>
            <person name="Ng W.-L."/>
            <person name="Kazmierczak K.M."/>
            <person name="Andrzejewski T.M."/>
            <person name="Davidsen T.M."/>
            <person name="Wayne K.J."/>
            <person name="Tettelin H."/>
            <person name="Glass J.I."/>
            <person name="Rusch D."/>
            <person name="Podicherti R."/>
            <person name="Tsui H.-C.T."/>
            <person name="Winkler M.E."/>
        </authorList>
    </citation>
    <scope>NUCLEOTIDE SEQUENCE</scope>
</reference>